<dbReference type="InterPro" id="IPR050595">
    <property type="entry name" value="Bact_response_regulator"/>
</dbReference>
<evidence type="ECO:0000313" key="4">
    <source>
        <dbReference type="EMBL" id="MBD2499522.1"/>
    </source>
</evidence>
<dbReference type="InterPro" id="IPR001789">
    <property type="entry name" value="Sig_transdc_resp-reg_receiver"/>
</dbReference>
<reference evidence="4 5" key="1">
    <citation type="journal article" date="2020" name="ISME J.">
        <title>Comparative genomics reveals insights into cyanobacterial evolution and habitat adaptation.</title>
        <authorList>
            <person name="Chen M.Y."/>
            <person name="Teng W.K."/>
            <person name="Zhao L."/>
            <person name="Hu C.X."/>
            <person name="Zhou Y.K."/>
            <person name="Han B.P."/>
            <person name="Song L.R."/>
            <person name="Shu W.S."/>
        </authorList>
    </citation>
    <scope>NUCLEOTIDE SEQUENCE [LARGE SCALE GENOMIC DNA]</scope>
    <source>
        <strain evidence="4 5">FACHB-119</strain>
    </source>
</reference>
<gene>
    <name evidence="4" type="ORF">H6G83_02630</name>
</gene>
<dbReference type="PANTHER" id="PTHR44591">
    <property type="entry name" value="STRESS RESPONSE REGULATOR PROTEIN 1"/>
    <property type="match status" value="1"/>
</dbReference>
<evidence type="ECO:0000313" key="5">
    <source>
        <dbReference type="Proteomes" id="UP000661112"/>
    </source>
</evidence>
<dbReference type="InterPro" id="IPR011006">
    <property type="entry name" value="CheY-like_superfamily"/>
</dbReference>
<dbReference type="RefSeq" id="WP_190466530.1">
    <property type="nucleotide sequence ID" value="NZ_JACJSG010000003.1"/>
</dbReference>
<accession>A0ABR8CZL8</accession>
<protein>
    <submittedName>
        <fullName evidence="4">Response regulator</fullName>
    </submittedName>
</protein>
<dbReference type="SUPFAM" id="SSF52172">
    <property type="entry name" value="CheY-like"/>
    <property type="match status" value="1"/>
</dbReference>
<name>A0ABR8CZL8_9NOST</name>
<dbReference type="EMBL" id="JACJSG010000003">
    <property type="protein sequence ID" value="MBD2499522.1"/>
    <property type="molecule type" value="Genomic_DNA"/>
</dbReference>
<comment type="caution">
    <text evidence="4">The sequence shown here is derived from an EMBL/GenBank/DDBJ whole genome shotgun (WGS) entry which is preliminary data.</text>
</comment>
<dbReference type="PROSITE" id="PS50110">
    <property type="entry name" value="RESPONSE_REGULATORY"/>
    <property type="match status" value="1"/>
</dbReference>
<dbReference type="Proteomes" id="UP000661112">
    <property type="component" value="Unassembled WGS sequence"/>
</dbReference>
<dbReference type="CDD" id="cd17574">
    <property type="entry name" value="REC_OmpR"/>
    <property type="match status" value="1"/>
</dbReference>
<feature type="modified residue" description="4-aspartylphosphate" evidence="2">
    <location>
        <position position="56"/>
    </location>
</feature>
<dbReference type="Pfam" id="PF00072">
    <property type="entry name" value="Response_reg"/>
    <property type="match status" value="1"/>
</dbReference>
<feature type="domain" description="Response regulatory" evidence="3">
    <location>
        <begin position="4"/>
        <end position="123"/>
    </location>
</feature>
<dbReference type="SMART" id="SM00448">
    <property type="entry name" value="REC"/>
    <property type="match status" value="1"/>
</dbReference>
<proteinExistence type="predicted"/>
<evidence type="ECO:0000256" key="1">
    <source>
        <dbReference type="ARBA" id="ARBA00022553"/>
    </source>
</evidence>
<evidence type="ECO:0000256" key="2">
    <source>
        <dbReference type="PROSITE-ProRule" id="PRU00169"/>
    </source>
</evidence>
<keyword evidence="5" id="KW-1185">Reference proteome</keyword>
<sequence length="125" mass="14120">MNQKILIVDDEPNIVILMEQALESLEEEGVELLTARNGVEALEIIKTEKPNLVFLDVMMPKMSGLEVCQLVKNELEMTDVYIIMLTAKGQEFDKQKGIDVGADLYLTKPFRPKEVLEKSIQILGI</sequence>
<organism evidence="4 5">
    <name type="scientific">Anabaena azotica FACHB-119</name>
    <dbReference type="NCBI Taxonomy" id="947527"/>
    <lineage>
        <taxon>Bacteria</taxon>
        <taxon>Bacillati</taxon>
        <taxon>Cyanobacteriota</taxon>
        <taxon>Cyanophyceae</taxon>
        <taxon>Nostocales</taxon>
        <taxon>Nostocaceae</taxon>
        <taxon>Anabaena</taxon>
        <taxon>Anabaena azotica</taxon>
    </lineage>
</organism>
<keyword evidence="1 2" id="KW-0597">Phosphoprotein</keyword>
<dbReference type="Gene3D" id="3.40.50.2300">
    <property type="match status" value="1"/>
</dbReference>
<dbReference type="PANTHER" id="PTHR44591:SF22">
    <property type="entry name" value="CHEY SUBFAMILY"/>
    <property type="match status" value="1"/>
</dbReference>
<evidence type="ECO:0000259" key="3">
    <source>
        <dbReference type="PROSITE" id="PS50110"/>
    </source>
</evidence>